<dbReference type="AlphaFoldDB" id="A0A931DLZ3"/>
<sequence length="68" mass="7636">MTRALLGAATWAAFAGLGVYILGGLTGRWLWRRLTDLLDGPYKTPPGESQAAFQDDEWYFHPPIADRR</sequence>
<name>A0A931DLZ3_9ACTN</name>
<dbReference type="EMBL" id="JADOUA010000001">
    <property type="protein sequence ID" value="MBG6093659.1"/>
    <property type="molecule type" value="Genomic_DNA"/>
</dbReference>
<proteinExistence type="predicted"/>
<gene>
    <name evidence="1" type="ORF">IW256_007772</name>
</gene>
<evidence type="ECO:0000313" key="1">
    <source>
        <dbReference type="EMBL" id="MBG6093659.1"/>
    </source>
</evidence>
<reference evidence="1" key="1">
    <citation type="submission" date="2020-11" db="EMBL/GenBank/DDBJ databases">
        <title>Sequencing the genomes of 1000 actinobacteria strains.</title>
        <authorList>
            <person name="Klenk H.-P."/>
        </authorList>
    </citation>
    <scope>NUCLEOTIDE SEQUENCE</scope>
    <source>
        <strain evidence="1">DSM 43175</strain>
    </source>
</reference>
<dbReference type="Proteomes" id="UP000614047">
    <property type="component" value="Unassembled WGS sequence"/>
</dbReference>
<keyword evidence="2" id="KW-1185">Reference proteome</keyword>
<organism evidence="1 2">
    <name type="scientific">Actinomadura viridis</name>
    <dbReference type="NCBI Taxonomy" id="58110"/>
    <lineage>
        <taxon>Bacteria</taxon>
        <taxon>Bacillati</taxon>
        <taxon>Actinomycetota</taxon>
        <taxon>Actinomycetes</taxon>
        <taxon>Streptosporangiales</taxon>
        <taxon>Thermomonosporaceae</taxon>
        <taxon>Actinomadura</taxon>
    </lineage>
</organism>
<comment type="caution">
    <text evidence="1">The sequence shown here is derived from an EMBL/GenBank/DDBJ whole genome shotgun (WGS) entry which is preliminary data.</text>
</comment>
<accession>A0A931DLZ3</accession>
<protein>
    <submittedName>
        <fullName evidence="1">Uncharacterized protein</fullName>
    </submittedName>
</protein>
<evidence type="ECO:0000313" key="2">
    <source>
        <dbReference type="Proteomes" id="UP000614047"/>
    </source>
</evidence>